<comment type="caution">
    <text evidence="2">The sequence shown here is derived from an EMBL/GenBank/DDBJ whole genome shotgun (WGS) entry which is preliminary data.</text>
</comment>
<dbReference type="EMBL" id="JAHRIP010019911">
    <property type="protein sequence ID" value="MEQ2287725.1"/>
    <property type="molecule type" value="Genomic_DNA"/>
</dbReference>
<keyword evidence="3" id="KW-1185">Reference proteome</keyword>
<protein>
    <recommendedName>
        <fullName evidence="4">HECT domain-containing protein</fullName>
    </recommendedName>
</protein>
<feature type="region of interest" description="Disordered" evidence="1">
    <location>
        <begin position="1"/>
        <end position="38"/>
    </location>
</feature>
<dbReference type="InterPro" id="IPR035983">
    <property type="entry name" value="Hect_E3_ubiquitin_ligase"/>
</dbReference>
<sequence length="581" mass="65036">MSDDQRPNSQVALSDWDQEEECRERTIKQGTSQERERDVRPNIHTEMTRSFPGLYGHKGKRRCFQGPSNQFPPVKEIKFTFYLLPKPVQSTPKGSEEVFHLQAGLGRRSTAIPENFSHDEVCSRLQELYPKMESISGGWLIYKGAGGWGSRKLNMVSPEDSGYTDSLLKTAVCRRQCATPVTPTILFKSQHCQPAETNVLKIPDEDLDCTPLSTPHIDGNDQSNSDPRTPCPIYGQTFSQNEVEAHASECSESLDDILQAITAAVKTDEELPITISRSNMLRVTFIREAGVDTGALRKEFLTDMVAGLEQRLFEGDQTGKSPKYSLLDLDHGNFRSAGEIWAASLAQGGPPPCCLKDWCYQYLCNGELQIENITKEDVCDVHYTSLISKIECATEDEMTELSEEILSCGSHGSVNVDKREEVIRAIVLHAILRLVPLLSQLHDGLKLYGLSDLMSQYPNICRPLLVPGVEFHADADFVFESCHPKFSEKGSNKEQLEMSIMNHLQDFLQELESCEEPEAGDSPVLTPSTFLPWLTGQGHIPVLLEEKRNFKVFVQFNHTCHIQYGVHAVCYPTVTACSNTV</sequence>
<gene>
    <name evidence="2" type="ORF">AMECASPLE_015577</name>
</gene>
<organism evidence="2 3">
    <name type="scientific">Ameca splendens</name>
    <dbReference type="NCBI Taxonomy" id="208324"/>
    <lineage>
        <taxon>Eukaryota</taxon>
        <taxon>Metazoa</taxon>
        <taxon>Chordata</taxon>
        <taxon>Craniata</taxon>
        <taxon>Vertebrata</taxon>
        <taxon>Euteleostomi</taxon>
        <taxon>Actinopterygii</taxon>
        <taxon>Neopterygii</taxon>
        <taxon>Teleostei</taxon>
        <taxon>Neoteleostei</taxon>
        <taxon>Acanthomorphata</taxon>
        <taxon>Ovalentaria</taxon>
        <taxon>Atherinomorphae</taxon>
        <taxon>Cyprinodontiformes</taxon>
        <taxon>Goodeidae</taxon>
        <taxon>Ameca</taxon>
    </lineage>
</organism>
<accession>A0ABV0Y1S7</accession>
<evidence type="ECO:0000256" key="1">
    <source>
        <dbReference type="SAM" id="MobiDB-lite"/>
    </source>
</evidence>
<dbReference type="Gene3D" id="3.90.1750.10">
    <property type="entry name" value="Hect, E3 ligase catalytic domains"/>
    <property type="match status" value="1"/>
</dbReference>
<evidence type="ECO:0000313" key="3">
    <source>
        <dbReference type="Proteomes" id="UP001469553"/>
    </source>
</evidence>
<evidence type="ECO:0008006" key="4">
    <source>
        <dbReference type="Google" id="ProtNLM"/>
    </source>
</evidence>
<dbReference type="Proteomes" id="UP001469553">
    <property type="component" value="Unassembled WGS sequence"/>
</dbReference>
<evidence type="ECO:0000313" key="2">
    <source>
        <dbReference type="EMBL" id="MEQ2287725.1"/>
    </source>
</evidence>
<reference evidence="2 3" key="1">
    <citation type="submission" date="2021-06" db="EMBL/GenBank/DDBJ databases">
        <authorList>
            <person name="Palmer J.M."/>
        </authorList>
    </citation>
    <scope>NUCLEOTIDE SEQUENCE [LARGE SCALE GENOMIC DNA]</scope>
    <source>
        <strain evidence="2 3">AS_MEX2019</strain>
        <tissue evidence="2">Muscle</tissue>
    </source>
</reference>
<dbReference type="SUPFAM" id="SSF56204">
    <property type="entry name" value="Hect, E3 ligase catalytic domain"/>
    <property type="match status" value="1"/>
</dbReference>
<proteinExistence type="predicted"/>
<feature type="compositionally biased region" description="Basic and acidic residues" evidence="1">
    <location>
        <begin position="22"/>
        <end position="38"/>
    </location>
</feature>
<feature type="region of interest" description="Disordered" evidence="1">
    <location>
        <begin position="215"/>
        <end position="235"/>
    </location>
</feature>
<name>A0ABV0Y1S7_9TELE</name>